<dbReference type="InterPro" id="IPR036770">
    <property type="entry name" value="Ankyrin_rpt-contain_sf"/>
</dbReference>
<sequence length="653" mass="74270">MDILHETAGAVRLREAQNVTSASEDITFMESDEFDSSEDDYDSETRSYCKCKPTLIERKFLLDDGTNQTVKIKISISPRVWRDDITVKCTHEGKAIGHAVARFIYRGIITKDFWEKMQGCSQDIGEIAWTIFDRYGFLKDKFKSHTVHRGTGVWGSELDDGHLLVFEKIFITDVEWRRRGVGRAMVRELLVVGEKRVDDAKPRNMSPGLIALEFGSITQFQRVTTAHAIVIPGWLTEDVDPRYTDKTKRQKNEVKLQANHVAASFYRSLGFRRIGSSPCFAYSFHPNHQSRSVSPDRDFDPQIEPLDDREDEPGGADYIIPYGVEVQQGQSTLSTLRKEFPLHHAATTLSDLECVEYLKKAAVENGIGLTMVDRTNRTILHTLARRLKTKSITWLLANVDLAVSWKAARDMNGDTPLDVLREFLEDIRTKRHLFMGNLHVSDEFQGFPSPAVECLSLLGMHPPSGEDPNVFNSRLMYGCTCGQCIRGFLSPRMKLALLDQASTIFDFLSDDIDDGKFWVEDNDPWLRHVAHDVQKKFRTKRSIRQGYVNLFARVCDCLNLNLTPTVENVLQIVHQRSELPPVTRNYLTRAGDLPGIKAVLTCIFHEARNRDDRTGDGEFQRMYAGELCSLSVCRNDREFGFVARTCGVDVGRK</sequence>
<comment type="caution">
    <text evidence="2">The sequence shown here is derived from an EMBL/GenBank/DDBJ whole genome shotgun (WGS) entry which is preliminary data.</text>
</comment>
<gene>
    <name evidence="2" type="ORF">BHQ10_010337</name>
</gene>
<keyword evidence="3" id="KW-1185">Reference proteome</keyword>
<name>A0A364LET1_TALAM</name>
<evidence type="ECO:0000313" key="3">
    <source>
        <dbReference type="Proteomes" id="UP000249363"/>
    </source>
</evidence>
<dbReference type="Gene3D" id="3.40.630.30">
    <property type="match status" value="1"/>
</dbReference>
<evidence type="ECO:0000256" key="1">
    <source>
        <dbReference type="SAM" id="MobiDB-lite"/>
    </source>
</evidence>
<reference evidence="2 3" key="1">
    <citation type="journal article" date="2017" name="Biotechnol. Biofuels">
        <title>Differential beta-glucosidase expression as a function of carbon source availability in Talaromyces amestolkiae: a genomic and proteomic approach.</title>
        <authorList>
            <person name="de Eugenio L.I."/>
            <person name="Mendez-Liter J.A."/>
            <person name="Nieto-Dominguez M."/>
            <person name="Alonso L."/>
            <person name="Gil-Munoz J."/>
            <person name="Barriuso J."/>
            <person name="Prieto A."/>
            <person name="Martinez M.J."/>
        </authorList>
    </citation>
    <scope>NUCLEOTIDE SEQUENCE [LARGE SCALE GENOMIC DNA]</scope>
    <source>
        <strain evidence="2 3">CIB</strain>
    </source>
</reference>
<organism evidence="2 3">
    <name type="scientific">Talaromyces amestolkiae</name>
    <dbReference type="NCBI Taxonomy" id="1196081"/>
    <lineage>
        <taxon>Eukaryota</taxon>
        <taxon>Fungi</taxon>
        <taxon>Dikarya</taxon>
        <taxon>Ascomycota</taxon>
        <taxon>Pezizomycotina</taxon>
        <taxon>Eurotiomycetes</taxon>
        <taxon>Eurotiomycetidae</taxon>
        <taxon>Eurotiales</taxon>
        <taxon>Trichocomaceae</taxon>
        <taxon>Talaromyces</taxon>
        <taxon>Talaromyces sect. Talaromyces</taxon>
    </lineage>
</organism>
<feature type="region of interest" description="Disordered" evidence="1">
    <location>
        <begin position="287"/>
        <end position="313"/>
    </location>
</feature>
<dbReference type="GeneID" id="63799551"/>
<dbReference type="Gene3D" id="1.25.40.20">
    <property type="entry name" value="Ankyrin repeat-containing domain"/>
    <property type="match status" value="1"/>
</dbReference>
<evidence type="ECO:0000313" key="2">
    <source>
        <dbReference type="EMBL" id="RAO74325.1"/>
    </source>
</evidence>
<dbReference type="EMBL" id="MIKG01000035">
    <property type="protein sequence ID" value="RAO74325.1"/>
    <property type="molecule type" value="Genomic_DNA"/>
</dbReference>
<accession>A0A364LET1</accession>
<dbReference type="AlphaFoldDB" id="A0A364LET1"/>
<protein>
    <submittedName>
        <fullName evidence="2">Uncharacterized protein</fullName>
    </submittedName>
</protein>
<dbReference type="STRING" id="1196081.A0A364LET1"/>
<dbReference type="RefSeq" id="XP_040738839.1">
    <property type="nucleotide sequence ID" value="XM_040872956.1"/>
</dbReference>
<dbReference type="SUPFAM" id="SSF48403">
    <property type="entry name" value="Ankyrin repeat"/>
    <property type="match status" value="1"/>
</dbReference>
<proteinExistence type="predicted"/>
<dbReference type="OrthoDB" id="4222900at2759"/>
<dbReference type="Proteomes" id="UP000249363">
    <property type="component" value="Unassembled WGS sequence"/>
</dbReference>